<dbReference type="GO" id="GO:0046496">
    <property type="term" value="P:nicotinamide nucleotide metabolic process"/>
    <property type="evidence" value="ECO:0007669"/>
    <property type="project" value="UniProtKB-UniRule"/>
</dbReference>
<evidence type="ECO:0000256" key="10">
    <source>
        <dbReference type="ARBA" id="ARBA00048238"/>
    </source>
</evidence>
<sequence>MFHPLLPVEAIRAAEEGVIASDSFPDETMQKAATAVADTVQWLSTLPGVPGNDRAAGPDDNGAHGLSGLSQEKPSSPAVIIVAGSGGNGGDALYAGAVLVQRGWHAVAVCVGSSVHERARRAFEKSGGVVVGKNGEAEEADLSPEELVQYRARFSSCFLIDGVTGIGGHGPLRDEPATWIAAAADAEIPVVAVDIPSGIDADTGIAHTPHVVAAATVTFGAFRRAHAMNSDCGVVLQADCGLRDACRSECEKREADGELVASGVRAVTPPDIRQIALPDGMVTLAPDAAKVRGTDARGEAPGAASSAVWPAMALEPGAHDDKYTGGVVGVRAGSPEYPGAAVLCTTAAVRATSAMVRFAGKSRDAVVAAHPEIVAADDIASSGRVQAWVVGPGGGVERNYDDLHGLLSGSETSHACPILIDADGVTALCQPSKNKAGSDEEHADSDETFPLIHAVKNYDGAVILTPHQGEFRRVVKAVLAEPSVELSSEEREALTDVLNQDSDYPRIPAVSAVTRALHCVVLLKGRSTVVAAPADRSSGTLADASSQVKVCVVDAGCSWAATPGSGDVLSGLAGALVAESVGHAGPDTELPLSALMETVVRAAVIHASAADIAAETEDGYAPTSASVIAEAIPRARARLQM</sequence>
<dbReference type="PANTHER" id="PTHR12592">
    <property type="entry name" value="ATP-DEPENDENT (S)-NAD(P)H-HYDRATE DEHYDRATASE FAMILY MEMBER"/>
    <property type="match status" value="1"/>
</dbReference>
<dbReference type="eggNOG" id="COG0062">
    <property type="taxonomic scope" value="Bacteria"/>
</dbReference>
<feature type="binding site" evidence="12">
    <location>
        <position position="566"/>
    </location>
    <ligand>
        <name>AMP</name>
        <dbReference type="ChEBI" id="CHEBI:456215"/>
    </ligand>
</feature>
<evidence type="ECO:0000256" key="11">
    <source>
        <dbReference type="ARBA" id="ARBA00049209"/>
    </source>
</evidence>
<evidence type="ECO:0000256" key="4">
    <source>
        <dbReference type="ARBA" id="ARBA00022741"/>
    </source>
</evidence>
<name>C4LKV8_CORK4</name>
<dbReference type="InterPro" id="IPR000631">
    <property type="entry name" value="CARKD"/>
</dbReference>
<comment type="catalytic activity">
    <reaction evidence="10 12">
        <text>(6S)-NADHX + ADP = AMP + phosphate + NADH + H(+)</text>
        <dbReference type="Rhea" id="RHEA:32223"/>
        <dbReference type="ChEBI" id="CHEBI:15378"/>
        <dbReference type="ChEBI" id="CHEBI:43474"/>
        <dbReference type="ChEBI" id="CHEBI:57945"/>
        <dbReference type="ChEBI" id="CHEBI:64074"/>
        <dbReference type="ChEBI" id="CHEBI:456215"/>
        <dbReference type="ChEBI" id="CHEBI:456216"/>
        <dbReference type="EC" id="4.2.1.136"/>
    </reaction>
</comment>
<dbReference type="InterPro" id="IPR004443">
    <property type="entry name" value="YjeF_N_dom"/>
</dbReference>
<dbReference type="KEGG" id="ckp:ckrop_1742"/>
<dbReference type="Gene3D" id="3.40.50.10260">
    <property type="entry name" value="YjeF N-terminal domain"/>
    <property type="match status" value="1"/>
</dbReference>
<keyword evidence="17" id="KW-1185">Reference proteome</keyword>
<protein>
    <recommendedName>
        <fullName evidence="12">ADP-dependent (S)-NAD(P)H-hydrate dehydratase</fullName>
        <ecNumber evidence="12">4.2.1.136</ecNumber>
    </recommendedName>
    <alternativeName>
        <fullName evidence="12">ADP-dependent NAD(P)HX dehydratase</fullName>
    </alternativeName>
</protein>
<organism evidence="16 17">
    <name type="scientific">Corynebacterium kroppenstedtii (strain DSM 44385 / JCM 11950 / CIP 105744 / CCUG 35717)</name>
    <dbReference type="NCBI Taxonomy" id="645127"/>
    <lineage>
        <taxon>Bacteria</taxon>
        <taxon>Bacillati</taxon>
        <taxon>Actinomycetota</taxon>
        <taxon>Actinomycetes</taxon>
        <taxon>Mycobacteriales</taxon>
        <taxon>Corynebacteriaceae</taxon>
        <taxon>Corynebacterium</taxon>
    </lineage>
</organism>
<feature type="region of interest" description="Disordered" evidence="13">
    <location>
        <begin position="47"/>
        <end position="72"/>
    </location>
</feature>
<dbReference type="HAMAP" id="MF_01965">
    <property type="entry name" value="NADHX_dehydratase"/>
    <property type="match status" value="1"/>
</dbReference>
<dbReference type="GO" id="GO:0110051">
    <property type="term" value="P:metabolite repair"/>
    <property type="evidence" value="ECO:0007669"/>
    <property type="project" value="TreeGrafter"/>
</dbReference>
<keyword evidence="5 12" id="KW-0067">ATP-binding</keyword>
<dbReference type="SUPFAM" id="SSF53613">
    <property type="entry name" value="Ribokinase-like"/>
    <property type="match status" value="1"/>
</dbReference>
<evidence type="ECO:0000256" key="2">
    <source>
        <dbReference type="ARBA" id="ARBA00006001"/>
    </source>
</evidence>
<evidence type="ECO:0000256" key="7">
    <source>
        <dbReference type="ARBA" id="ARBA00023027"/>
    </source>
</evidence>
<feature type="binding site" evidence="12">
    <location>
        <position position="567"/>
    </location>
    <ligand>
        <name>(6S)-NADPHX</name>
        <dbReference type="ChEBI" id="CHEBI:64076"/>
    </ligand>
</feature>
<comment type="subunit">
    <text evidence="12">Homotetramer.</text>
</comment>
<evidence type="ECO:0000256" key="1">
    <source>
        <dbReference type="ARBA" id="ARBA00001958"/>
    </source>
</evidence>
<feature type="binding site" evidence="12">
    <location>
        <position position="467"/>
    </location>
    <ligand>
        <name>(6S)-NADPHX</name>
        <dbReference type="ChEBI" id="CHEBI:64076"/>
    </ligand>
</feature>
<dbReference type="InterPro" id="IPR029056">
    <property type="entry name" value="Ribokinase-like"/>
</dbReference>
<evidence type="ECO:0000313" key="16">
    <source>
        <dbReference type="EMBL" id="ACR18463.1"/>
    </source>
</evidence>
<feature type="domain" description="YjeF C-terminal" evidence="14">
    <location>
        <begin position="305"/>
        <end position="639"/>
    </location>
</feature>
<dbReference type="InterPro" id="IPR036652">
    <property type="entry name" value="YjeF_N_dom_sf"/>
</dbReference>
<dbReference type="GO" id="GO:0052855">
    <property type="term" value="F:ADP-dependent NAD(P)H-hydrate dehydratase activity"/>
    <property type="evidence" value="ECO:0007669"/>
    <property type="project" value="UniProtKB-UniRule"/>
</dbReference>
<dbReference type="Gene3D" id="3.40.1190.20">
    <property type="match status" value="1"/>
</dbReference>
<comment type="function">
    <text evidence="12">Catalyzes the dehydration of the S-form of NAD(P)HX at the expense of ADP, which is converted to AMP. Together with NAD(P)HX epimerase, which catalyzes the epimerization of the S- and R-forms, the enzyme allows the repair of both epimers of NAD(P)HX, a damaged form of NAD(P)H that is a result of enzymatic or heat-dependent hydration.</text>
</comment>
<feature type="binding site" evidence="12">
    <location>
        <position position="393"/>
    </location>
    <ligand>
        <name>(6S)-NADPHX</name>
        <dbReference type="ChEBI" id="CHEBI:64076"/>
    </ligand>
</feature>
<keyword evidence="4 12" id="KW-0547">Nucleotide-binding</keyword>
<accession>C4LKV8</accession>
<reference evidence="16 17" key="1">
    <citation type="journal article" date="2008" name="J. Biotechnol.">
        <title>Ultrafast pyrosequencing of Corynebacterium kroppenstedtii DSM44385 revealed insights into the physiology of a lipophilic corynebacterium that lacks mycolic acids.</title>
        <authorList>
            <person name="Tauch A."/>
            <person name="Schneider J."/>
            <person name="Szczepanowski R."/>
            <person name="Tilker A."/>
            <person name="Viehoever P."/>
            <person name="Gartemann K.-H."/>
            <person name="Arnold W."/>
            <person name="Blom J."/>
            <person name="Brinkrolf K."/>
            <person name="Brune I."/>
            <person name="Goetker S."/>
            <person name="Weisshaar B."/>
            <person name="Goesmann A."/>
            <person name="Droege M."/>
            <person name="Puehler A."/>
        </authorList>
    </citation>
    <scope>NUCLEOTIDE SEQUENCE [LARGE SCALE GENOMIC DNA]</scope>
    <source>
        <strain evidence="17">DSM 44385 / JCM 11950 / CIP 105744 / CCUG 35717</strain>
    </source>
</reference>
<comment type="cofactor">
    <cofactor evidence="1">
        <name>K(+)</name>
        <dbReference type="ChEBI" id="CHEBI:29103"/>
    </cofactor>
</comment>
<keyword evidence="6 12" id="KW-0521">NADP</keyword>
<evidence type="ECO:0000259" key="15">
    <source>
        <dbReference type="PROSITE" id="PS51385"/>
    </source>
</evidence>
<keyword evidence="7 12" id="KW-0520">NAD</keyword>
<dbReference type="STRING" id="645127.ckrop_1742"/>
<dbReference type="GO" id="GO:0005524">
    <property type="term" value="F:ATP binding"/>
    <property type="evidence" value="ECO:0007669"/>
    <property type="project" value="UniProtKB-KW"/>
</dbReference>
<feature type="domain" description="YjeF N-terminal" evidence="15">
    <location>
        <begin position="11"/>
        <end position="248"/>
    </location>
</feature>
<evidence type="ECO:0000313" key="17">
    <source>
        <dbReference type="Proteomes" id="UP000001473"/>
    </source>
</evidence>
<dbReference type="HOGENOM" id="CLU_024853_4_0_11"/>
<comment type="function">
    <text evidence="9">Bifunctional enzyme that catalyzes the epimerization of the S- and R-forms of NAD(P)HX and the dehydration of the S-form of NAD(P)HX at the expense of ADP, which is converted to AMP. This allows the repair of both epimers of NAD(P)HX, a damaged form of NAD(P)H that is a result of enzymatic or heat-dependent hydration.</text>
</comment>
<comment type="similarity">
    <text evidence="12">Belongs to the NnrD/CARKD family.</text>
</comment>
<keyword evidence="8 12" id="KW-0456">Lyase</keyword>
<dbReference type="PROSITE" id="PS51383">
    <property type="entry name" value="YJEF_C_3"/>
    <property type="match status" value="1"/>
</dbReference>
<dbReference type="GO" id="GO:0052856">
    <property type="term" value="F:NAD(P)HX epimerase activity"/>
    <property type="evidence" value="ECO:0007669"/>
    <property type="project" value="TreeGrafter"/>
</dbReference>
<comment type="cofactor">
    <cofactor evidence="12">
        <name>Mg(2+)</name>
        <dbReference type="ChEBI" id="CHEBI:18420"/>
    </cofactor>
</comment>
<comment type="similarity">
    <text evidence="3">In the C-terminal section; belongs to the NnrD/CARKD family.</text>
</comment>
<evidence type="ECO:0000256" key="6">
    <source>
        <dbReference type="ARBA" id="ARBA00022857"/>
    </source>
</evidence>
<evidence type="ECO:0000256" key="8">
    <source>
        <dbReference type="ARBA" id="ARBA00023239"/>
    </source>
</evidence>
<dbReference type="EMBL" id="CP001620">
    <property type="protein sequence ID" value="ACR18463.1"/>
    <property type="molecule type" value="Genomic_DNA"/>
</dbReference>
<comment type="catalytic activity">
    <reaction evidence="11 12">
        <text>(6S)-NADPHX + ADP = AMP + phosphate + NADPH + H(+)</text>
        <dbReference type="Rhea" id="RHEA:32235"/>
        <dbReference type="ChEBI" id="CHEBI:15378"/>
        <dbReference type="ChEBI" id="CHEBI:43474"/>
        <dbReference type="ChEBI" id="CHEBI:57783"/>
        <dbReference type="ChEBI" id="CHEBI:64076"/>
        <dbReference type="ChEBI" id="CHEBI:456215"/>
        <dbReference type="ChEBI" id="CHEBI:456216"/>
        <dbReference type="EC" id="4.2.1.136"/>
    </reaction>
</comment>
<evidence type="ECO:0000256" key="5">
    <source>
        <dbReference type="ARBA" id="ARBA00022840"/>
    </source>
</evidence>
<evidence type="ECO:0000256" key="12">
    <source>
        <dbReference type="HAMAP-Rule" id="MF_01965"/>
    </source>
</evidence>
<dbReference type="Pfam" id="PF01256">
    <property type="entry name" value="Carb_kinase"/>
    <property type="match status" value="1"/>
</dbReference>
<dbReference type="Proteomes" id="UP000001473">
    <property type="component" value="Chromosome"/>
</dbReference>
<dbReference type="AlphaFoldDB" id="C4LKV8"/>
<gene>
    <name evidence="12" type="primary">nnrD</name>
    <name evidence="16" type="ordered locus">ckrop_1742</name>
</gene>
<evidence type="ECO:0000259" key="14">
    <source>
        <dbReference type="PROSITE" id="PS51383"/>
    </source>
</evidence>
<feature type="binding site" evidence="12">
    <location>
        <position position="340"/>
    </location>
    <ligand>
        <name>(6S)-NADPHX</name>
        <dbReference type="ChEBI" id="CHEBI:64076"/>
    </ligand>
</feature>
<dbReference type="PROSITE" id="PS51385">
    <property type="entry name" value="YJEF_N"/>
    <property type="match status" value="1"/>
</dbReference>
<dbReference type="EC" id="4.2.1.136" evidence="12"/>
<feature type="binding site" evidence="12">
    <location>
        <begin position="524"/>
        <end position="528"/>
    </location>
    <ligand>
        <name>AMP</name>
        <dbReference type="ChEBI" id="CHEBI:456215"/>
    </ligand>
</feature>
<dbReference type="SUPFAM" id="SSF64153">
    <property type="entry name" value="YjeF N-terminal domain-like"/>
    <property type="match status" value="1"/>
</dbReference>
<dbReference type="Pfam" id="PF03853">
    <property type="entry name" value="YjeF_N"/>
    <property type="match status" value="1"/>
</dbReference>
<dbReference type="CDD" id="cd01171">
    <property type="entry name" value="YXKO-related"/>
    <property type="match status" value="1"/>
</dbReference>
<dbReference type="eggNOG" id="COG0063">
    <property type="taxonomic scope" value="Bacteria"/>
</dbReference>
<evidence type="ECO:0000256" key="13">
    <source>
        <dbReference type="SAM" id="MobiDB-lite"/>
    </source>
</evidence>
<evidence type="ECO:0000256" key="9">
    <source>
        <dbReference type="ARBA" id="ARBA00025153"/>
    </source>
</evidence>
<dbReference type="PANTHER" id="PTHR12592:SF0">
    <property type="entry name" value="ATP-DEPENDENT (S)-NAD(P)H-HYDRATE DEHYDRATASE"/>
    <property type="match status" value="1"/>
</dbReference>
<comment type="similarity">
    <text evidence="2">In the N-terminal section; belongs to the NnrE/AIBP family.</text>
</comment>
<dbReference type="RefSeq" id="WP_012732350.1">
    <property type="nucleotide sequence ID" value="NC_012704.1"/>
</dbReference>
<proteinExistence type="inferred from homology"/>
<evidence type="ECO:0000256" key="3">
    <source>
        <dbReference type="ARBA" id="ARBA00009524"/>
    </source>
</evidence>